<dbReference type="RefSeq" id="WP_190449496.1">
    <property type="nucleotide sequence ID" value="NZ_JAMPLM010000013.1"/>
</dbReference>
<comment type="caution">
    <text evidence="2">The sequence shown here is derived from an EMBL/GenBank/DDBJ whole genome shotgun (WGS) entry which is preliminary data.</text>
</comment>
<keyword evidence="2" id="KW-0808">Transferase</keyword>
<gene>
    <name evidence="2" type="ORF">NDI38_15215</name>
</gene>
<protein>
    <submittedName>
        <fullName evidence="2">Polysaccharide pyruvyl transferase family protein</fullName>
    </submittedName>
</protein>
<evidence type="ECO:0000313" key="2">
    <source>
        <dbReference type="EMBL" id="MEP1059788.1"/>
    </source>
</evidence>
<evidence type="ECO:0000259" key="1">
    <source>
        <dbReference type="Pfam" id="PF04230"/>
    </source>
</evidence>
<organism evidence="2 3">
    <name type="scientific">Stenomitos frigidus AS-A4</name>
    <dbReference type="NCBI Taxonomy" id="2933935"/>
    <lineage>
        <taxon>Bacteria</taxon>
        <taxon>Bacillati</taxon>
        <taxon>Cyanobacteriota</taxon>
        <taxon>Cyanophyceae</taxon>
        <taxon>Leptolyngbyales</taxon>
        <taxon>Leptolyngbyaceae</taxon>
        <taxon>Stenomitos</taxon>
    </lineage>
</organism>
<sequence length="342" mass="38770">MLKTSLTLPENVTQTSASSQVCLLDPGMEDHNDRPSENLGDLIIQQAVLREMDSLFGSQNIVKLSTHAPLEETQLQMIQASSVAIVGGTNLLSSNMNHYNQWKIVLRDALRLRKRVLLLGVSWWQYQGRPNLYTLALLHLALSYKGSHSVRDNYTKKKLQSIGIRNVINTGCPTMWPLANLQPDAIPQTKATSALVMLTDYSKNIELDQKLLELATSHYETVYFWPQGAGDHDYVTSFNLPVTILERSLPALENLLKSDVSLDYIGTRLHGGIRCLLAKRRALILRIDHRATEIAQETGLPSVDRADFAFMERWIREPFMTKITLDTTAVERWRQQFRTKLA</sequence>
<dbReference type="Proteomes" id="UP001476950">
    <property type="component" value="Unassembled WGS sequence"/>
</dbReference>
<accession>A0ABV0KL79</accession>
<dbReference type="EMBL" id="JAMPLM010000013">
    <property type="protein sequence ID" value="MEP1059788.1"/>
    <property type="molecule type" value="Genomic_DNA"/>
</dbReference>
<name>A0ABV0KL79_9CYAN</name>
<dbReference type="GO" id="GO:0016740">
    <property type="term" value="F:transferase activity"/>
    <property type="evidence" value="ECO:0007669"/>
    <property type="project" value="UniProtKB-KW"/>
</dbReference>
<keyword evidence="3" id="KW-1185">Reference proteome</keyword>
<evidence type="ECO:0000313" key="3">
    <source>
        <dbReference type="Proteomes" id="UP001476950"/>
    </source>
</evidence>
<dbReference type="InterPro" id="IPR007345">
    <property type="entry name" value="Polysacch_pyruvyl_Trfase"/>
</dbReference>
<proteinExistence type="predicted"/>
<dbReference type="Pfam" id="PF04230">
    <property type="entry name" value="PS_pyruv_trans"/>
    <property type="match status" value="1"/>
</dbReference>
<feature type="domain" description="Polysaccharide pyruvyl transferase" evidence="1">
    <location>
        <begin position="38"/>
        <end position="288"/>
    </location>
</feature>
<reference evidence="2 3" key="1">
    <citation type="submission" date="2022-04" db="EMBL/GenBank/DDBJ databases">
        <title>Positive selection, recombination, and allopatry shape intraspecific diversity of widespread and dominant cyanobacteria.</title>
        <authorList>
            <person name="Wei J."/>
            <person name="Shu W."/>
            <person name="Hu C."/>
        </authorList>
    </citation>
    <scope>NUCLEOTIDE SEQUENCE [LARGE SCALE GENOMIC DNA]</scope>
    <source>
        <strain evidence="2 3">AS-A4</strain>
    </source>
</reference>